<evidence type="ECO:0000256" key="5">
    <source>
        <dbReference type="ARBA" id="ARBA00022879"/>
    </source>
</evidence>
<dbReference type="InterPro" id="IPR044362">
    <property type="entry name" value="M_HCoV-like"/>
</dbReference>
<name>A0A2H4MZZ9_9NIDO</name>
<dbReference type="CDD" id="cd21568">
    <property type="entry name" value="HCoV-like_M"/>
    <property type="match status" value="1"/>
</dbReference>
<dbReference type="GO" id="GO:0044178">
    <property type="term" value="C:host cell Golgi membrane"/>
    <property type="evidence" value="ECO:0007669"/>
    <property type="project" value="UniProtKB-SubCell"/>
</dbReference>
<keyword evidence="2 10" id="KW-1040">Host Golgi apparatus</keyword>
<evidence type="ECO:0000256" key="9">
    <source>
        <dbReference type="ARBA" id="ARBA00023311"/>
    </source>
</evidence>
<evidence type="ECO:0000256" key="8">
    <source>
        <dbReference type="ARBA" id="ARBA00023180"/>
    </source>
</evidence>
<keyword evidence="4 10" id="KW-1043">Host membrane</keyword>
<evidence type="ECO:0000256" key="6">
    <source>
        <dbReference type="ARBA" id="ARBA00022989"/>
    </source>
</evidence>
<reference evidence="11" key="1">
    <citation type="journal article" date="2018" name="Microbiome">
        <title>Comparative analysis of rodent and small mammal viromes to better understand the wildlife origin of emerging infectious diseases.</title>
        <authorList>
            <person name="Wu Z."/>
            <person name="Lu L."/>
            <person name="Du J."/>
            <person name="Yang L."/>
            <person name="Ren X."/>
            <person name="Liu B."/>
            <person name="Jiang J."/>
            <person name="Yang J."/>
            <person name="Dong J."/>
            <person name="Sun L."/>
            <person name="Zhu Y."/>
            <person name="Li Y."/>
            <person name="Zheng D."/>
            <person name="Zhang C."/>
            <person name="Su H."/>
            <person name="Zheng Y."/>
            <person name="Zhou H."/>
            <person name="Zhu G."/>
            <person name="Li H."/>
            <person name="Chmura A."/>
            <person name="Yang F."/>
            <person name="Daszak P."/>
            <person name="Wang J."/>
            <person name="Liu Q."/>
            <person name="Jin Q."/>
        </authorList>
    </citation>
    <scope>NUCLEOTIDE SEQUENCE</scope>
    <source>
        <strain evidence="11">RtAs-CoV/IM2014</strain>
    </source>
</reference>
<evidence type="ECO:0000256" key="3">
    <source>
        <dbReference type="ARBA" id="ARBA00022844"/>
    </source>
</evidence>
<keyword evidence="3 10" id="KW-0946">Virion</keyword>
<evidence type="ECO:0000256" key="2">
    <source>
        <dbReference type="ARBA" id="ARBA00022812"/>
    </source>
</evidence>
<keyword evidence="9 10" id="KW-0468">Viral matrix protein</keyword>
<accession>A0A2H4MZZ9</accession>
<dbReference type="GO" id="GO:0019031">
    <property type="term" value="C:viral envelope"/>
    <property type="evidence" value="ECO:0007669"/>
    <property type="project" value="UniProtKB-KW"/>
</dbReference>
<comment type="function">
    <text evidence="10">Component of the viral envelope that plays a central role in virus morphogenesis and assembly via its interactions with other viral proteins.</text>
</comment>
<evidence type="ECO:0000256" key="10">
    <source>
        <dbReference type="RuleBase" id="RU363118"/>
    </source>
</evidence>
<comment type="subcellular location">
    <subcellularLocation>
        <location evidence="10">Host Golgi apparatus membrane</location>
        <topology evidence="10">Multi-pass membrane protein</topology>
    </subcellularLocation>
    <subcellularLocation>
        <location evidence="10">Virion membrane</location>
        <topology evidence="10">Multi-pass membrane protein</topology>
    </subcellularLocation>
</comment>
<protein>
    <recommendedName>
        <fullName evidence="10">Membrane protein</fullName>
        <shortName evidence="10">M protein</shortName>
    </recommendedName>
    <alternativeName>
        <fullName evidence="10">E1 glycoprotein</fullName>
    </alternativeName>
    <alternativeName>
        <fullName evidence="10">Matrix glycoprotein</fullName>
    </alternativeName>
    <alternativeName>
        <fullName evidence="10">Membrane glycoprotein</fullName>
    </alternativeName>
</protein>
<feature type="transmembrane region" description="Helical" evidence="10">
    <location>
        <begin position="86"/>
        <end position="104"/>
    </location>
</feature>
<dbReference type="PROSITE" id="PS51927">
    <property type="entry name" value="COV_M"/>
    <property type="match status" value="1"/>
</dbReference>
<evidence type="ECO:0000256" key="4">
    <source>
        <dbReference type="ARBA" id="ARBA00022870"/>
    </source>
</evidence>
<dbReference type="InterPro" id="IPR002574">
    <property type="entry name" value="M_CoV"/>
</dbReference>
<evidence type="ECO:0000256" key="1">
    <source>
        <dbReference type="ARBA" id="ARBA00022692"/>
    </source>
</evidence>
<feature type="transmembrane region" description="Helical" evidence="10">
    <location>
        <begin position="27"/>
        <end position="47"/>
    </location>
</feature>
<gene>
    <name evidence="10" type="primary">M</name>
</gene>
<dbReference type="GO" id="GO:0039660">
    <property type="term" value="F:structural constituent of virion"/>
    <property type="evidence" value="ECO:0007669"/>
    <property type="project" value="UniProtKB-KW"/>
</dbReference>
<proteinExistence type="predicted"/>
<dbReference type="EMBL" id="KY370044">
    <property type="protein sequence ID" value="ATP66735.1"/>
    <property type="molecule type" value="Genomic_RNA"/>
</dbReference>
<keyword evidence="7 10" id="KW-0472">Membrane</keyword>
<dbReference type="GO" id="GO:0016020">
    <property type="term" value="C:membrane"/>
    <property type="evidence" value="ECO:0007669"/>
    <property type="project" value="InterPro"/>
</dbReference>
<organism evidence="11">
    <name type="scientific">Rodent coronavirus</name>
    <dbReference type="NCBI Taxonomy" id="2050018"/>
    <lineage>
        <taxon>Viruses</taxon>
        <taxon>Riboviria</taxon>
        <taxon>Orthornavirae</taxon>
        <taxon>Pisuviricota</taxon>
        <taxon>Pisoniviricetes</taxon>
        <taxon>Nidovirales</taxon>
        <taxon>Cornidovirineae</taxon>
        <taxon>Coronaviridae</taxon>
        <taxon>Coronavirinae</taxon>
    </lineage>
</organism>
<evidence type="ECO:0000313" key="11">
    <source>
        <dbReference type="EMBL" id="ATP66735.1"/>
    </source>
</evidence>
<comment type="subunit">
    <text evidence="10">Homomultimer. Interacts with envelope E protein in the budding compartment of the host cell, which is located between endoplasmic reticulum and the Golgi complex. Forms a complex with HE and S proteins. Interacts with nucleocapsid N protein. This interaction probably participates in RNA packaging into the virus.</text>
</comment>
<dbReference type="GO" id="GO:0055036">
    <property type="term" value="C:virion membrane"/>
    <property type="evidence" value="ECO:0007669"/>
    <property type="project" value="UniProtKB-SubCell"/>
</dbReference>
<sequence>MTDVKPTPTPEVPTWSADEAIKFLKEWNFSLGITLLVITIILQFGYTSRSMFIYVIKMIILWLMWPLTIILTIFNCVYALNNVYLGFSIVFAIVSIIMWIVYFVNSIRLFIRTGSWWSFNPETNNLMCIDLKGRMYVRPVIEDYHTLTCTLMRGTLYIQGIKLGSGYSLHDLPAYVTVAKVSHICTYKRVSTDRIGSDMSGFAVYVKSKVGNYRLPSDRGASDNSLLPAGNTRTRFGRDPALLANEI</sequence>
<feature type="transmembrane region" description="Helical" evidence="10">
    <location>
        <begin position="59"/>
        <end position="80"/>
    </location>
</feature>
<keyword evidence="6 10" id="KW-1133">Transmembrane helix</keyword>
<evidence type="ECO:0000256" key="7">
    <source>
        <dbReference type="ARBA" id="ARBA00023136"/>
    </source>
</evidence>
<dbReference type="Pfam" id="PF01635">
    <property type="entry name" value="CoV_M"/>
    <property type="match status" value="1"/>
</dbReference>
<keyword evidence="8" id="KW-0325">Glycoprotein</keyword>
<keyword evidence="5 10" id="KW-0261">Viral envelope protein</keyword>
<keyword evidence="1 10" id="KW-0812">Transmembrane</keyword>